<evidence type="ECO:0000259" key="1">
    <source>
        <dbReference type="Pfam" id="PF21938"/>
    </source>
</evidence>
<dbReference type="GO" id="GO:0003779">
    <property type="term" value="F:actin binding"/>
    <property type="evidence" value="ECO:0007669"/>
    <property type="project" value="InterPro"/>
</dbReference>
<dbReference type="InterPro" id="IPR053950">
    <property type="entry name" value="CAP_N"/>
</dbReference>
<dbReference type="Gene3D" id="1.25.40.330">
    <property type="entry name" value="Adenylate cyclase-associated CAP, N-terminal domain"/>
    <property type="match status" value="1"/>
</dbReference>
<dbReference type="PANTHER" id="PTHR10652:SF0">
    <property type="entry name" value="ADENYLYL CYCLASE-ASSOCIATED PROTEIN"/>
    <property type="match status" value="1"/>
</dbReference>
<organism evidence="2">
    <name type="scientific">Sipha flava</name>
    <name type="common">yellow sugarcane aphid</name>
    <dbReference type="NCBI Taxonomy" id="143950"/>
    <lineage>
        <taxon>Eukaryota</taxon>
        <taxon>Metazoa</taxon>
        <taxon>Ecdysozoa</taxon>
        <taxon>Arthropoda</taxon>
        <taxon>Hexapoda</taxon>
        <taxon>Insecta</taxon>
        <taxon>Pterygota</taxon>
        <taxon>Neoptera</taxon>
        <taxon>Paraneoptera</taxon>
        <taxon>Hemiptera</taxon>
        <taxon>Sternorrhyncha</taxon>
        <taxon>Aphidomorpha</taxon>
        <taxon>Aphidoidea</taxon>
        <taxon>Aphididae</taxon>
        <taxon>Sipha</taxon>
    </lineage>
</organism>
<dbReference type="GO" id="GO:0019933">
    <property type="term" value="P:cAMP-mediated signaling"/>
    <property type="evidence" value="ECO:0007669"/>
    <property type="project" value="TreeGrafter"/>
</dbReference>
<name>A0A2S2Q043_9HEMI</name>
<dbReference type="AlphaFoldDB" id="A0A2S2Q043"/>
<proteinExistence type="predicted"/>
<dbReference type="InterPro" id="IPR001837">
    <property type="entry name" value="Adenylate_cyclase-assoc_CAP"/>
</dbReference>
<dbReference type="GO" id="GO:0005737">
    <property type="term" value="C:cytoplasm"/>
    <property type="evidence" value="ECO:0007669"/>
    <property type="project" value="TreeGrafter"/>
</dbReference>
<dbReference type="SUPFAM" id="SSF101278">
    <property type="entry name" value="N-terminal domain of adenylylcyclase associated protein, CAP"/>
    <property type="match status" value="1"/>
</dbReference>
<dbReference type="GO" id="GO:0008179">
    <property type="term" value="F:adenylate cyclase binding"/>
    <property type="evidence" value="ECO:0007669"/>
    <property type="project" value="TreeGrafter"/>
</dbReference>
<protein>
    <submittedName>
        <fullName evidence="2">Adenylyl cyclase-associated protein 2</fullName>
    </submittedName>
</protein>
<dbReference type="PANTHER" id="PTHR10652">
    <property type="entry name" value="ADENYLYL CYCLASE-ASSOCIATED PROTEIN"/>
    <property type="match status" value="1"/>
</dbReference>
<feature type="domain" description="CAP N-terminal" evidence="1">
    <location>
        <begin position="6"/>
        <end position="105"/>
    </location>
</feature>
<dbReference type="EMBL" id="GGMS01001932">
    <property type="protein sequence ID" value="MBY71135.1"/>
    <property type="molecule type" value="Transcribed_RNA"/>
</dbReference>
<accession>A0A2S2Q043</accession>
<reference evidence="2" key="1">
    <citation type="submission" date="2018-04" db="EMBL/GenBank/DDBJ databases">
        <title>Transcriptome assembly of Sipha flava.</title>
        <authorList>
            <person name="Scully E.D."/>
            <person name="Geib S.M."/>
            <person name="Palmer N.A."/>
            <person name="Koch K."/>
            <person name="Bradshaw J."/>
            <person name="Heng-Moss T."/>
            <person name="Sarath G."/>
        </authorList>
    </citation>
    <scope>NUCLEOTIDE SEQUENCE</scope>
</reference>
<evidence type="ECO:0000313" key="2">
    <source>
        <dbReference type="EMBL" id="MBY71135.1"/>
    </source>
</evidence>
<dbReference type="GO" id="GO:0000902">
    <property type="term" value="P:cell morphogenesis"/>
    <property type="evidence" value="ECO:0007669"/>
    <property type="project" value="TreeGrafter"/>
</dbReference>
<dbReference type="InterPro" id="IPR036222">
    <property type="entry name" value="CAP_N_sf"/>
</dbReference>
<dbReference type="OrthoDB" id="1601at2759"/>
<gene>
    <name evidence="2" type="primary">CAP2</name>
    <name evidence="2" type="ORF">g.36695</name>
</gene>
<dbReference type="GO" id="GO:0007015">
    <property type="term" value="P:actin filament organization"/>
    <property type="evidence" value="ECO:0007669"/>
    <property type="project" value="TreeGrafter"/>
</dbReference>
<sequence length="111" mass="12137">MSIQGFDDLIQGSLATYVQLSSQIGGAVQTQASLVFSAFHDELEYIKYASEHSAPSDSEKQKLLSPISKRIQEIQTLREENRGSPLFNHLSAISESIPALGWVAVVSNLIC</sequence>
<dbReference type="Pfam" id="PF21938">
    <property type="entry name" value="CAP_N"/>
    <property type="match status" value="1"/>
</dbReference>